<dbReference type="eggNOG" id="KOG0054">
    <property type="taxonomic scope" value="Eukaryota"/>
</dbReference>
<dbReference type="Proteomes" id="UP000030762">
    <property type="component" value="Unassembled WGS sequence"/>
</dbReference>
<dbReference type="RefSeq" id="XP_008614222.1">
    <property type="nucleotide sequence ID" value="XM_008616000.1"/>
</dbReference>
<dbReference type="GeneID" id="19950756"/>
<feature type="transmembrane region" description="Helical" evidence="10">
    <location>
        <begin position="142"/>
        <end position="166"/>
    </location>
</feature>
<evidence type="ECO:0000256" key="6">
    <source>
        <dbReference type="ARBA" id="ARBA00022840"/>
    </source>
</evidence>
<dbReference type="OMA" id="ANVACER"/>
<sequence>MNTRDDATFSEVRSPTVAKEAKPTPVQHPLATSSYVSIFLMAWLDGLIRRGAISPLAEADIWPVRDADTAAALNRRFTAAWAAAGDKPEFHKVIWATLRREIYASLFIYNVYAIPMLAQPAVIHSLLQFLAHDPATGPLSTVIGISSGYGLAGLLTGLSFLSVTIIDFGQYVTSMMGCHAKAIVMDVVYQKSLTLPSRHLVSSGDVVTLAAVDSERLFQGFMLGTWVVAAPVSLFALYVLIGFEMGVVVGVVGGSTMFLMLYLGHVSAKYVGVARNELLQVQAERVKLTNELLQGVRVVKMYAWEMDMEAAIDRIRLSELRWLQTYQSRRLFNTIALTIAPILSLALCLLVYVAQGYTLTPSRAFTLLAYMNVARLPCMTFSNAILFVQEAKTSCDRIGKFLHLAGLEARDQAVHAQHIPVVEITDGDFAWSDQILVMADGRVAEYGPPSELLANEEGEFAQLAKQAQLA</sequence>
<dbReference type="OrthoDB" id="77998at2759"/>
<evidence type="ECO:0000256" key="9">
    <source>
        <dbReference type="SAM" id="MobiDB-lite"/>
    </source>
</evidence>
<keyword evidence="13" id="KW-1185">Reference proteome</keyword>
<dbReference type="InterPro" id="IPR036640">
    <property type="entry name" value="ABC1_TM_sf"/>
</dbReference>
<dbReference type="EMBL" id="JH767164">
    <property type="protein sequence ID" value="EQC32281.1"/>
    <property type="molecule type" value="Genomic_DNA"/>
</dbReference>
<protein>
    <recommendedName>
        <fullName evidence="11">ABC transmembrane type-1 domain-containing protein</fullName>
    </recommendedName>
</protein>
<evidence type="ECO:0000313" key="12">
    <source>
        <dbReference type="EMBL" id="EQC32281.1"/>
    </source>
</evidence>
<keyword evidence="5" id="KW-0547">Nucleotide-binding</keyword>
<dbReference type="InParanoid" id="T0QC37"/>
<keyword evidence="4" id="KW-0677">Repeat</keyword>
<keyword evidence="2" id="KW-0813">Transport</keyword>
<accession>T0QC37</accession>
<dbReference type="GO" id="GO:0012505">
    <property type="term" value="C:endomembrane system"/>
    <property type="evidence" value="ECO:0007669"/>
    <property type="project" value="UniProtKB-SubCell"/>
</dbReference>
<evidence type="ECO:0000256" key="5">
    <source>
        <dbReference type="ARBA" id="ARBA00022741"/>
    </source>
</evidence>
<dbReference type="GO" id="GO:0140359">
    <property type="term" value="F:ABC-type transporter activity"/>
    <property type="evidence" value="ECO:0007669"/>
    <property type="project" value="InterPro"/>
</dbReference>
<dbReference type="Pfam" id="PF00664">
    <property type="entry name" value="ABC_membrane"/>
    <property type="match status" value="1"/>
</dbReference>
<dbReference type="CDD" id="cd18579">
    <property type="entry name" value="ABC_6TM_ABCC_D1"/>
    <property type="match status" value="1"/>
</dbReference>
<feature type="transmembrane region" description="Helical" evidence="10">
    <location>
        <begin position="102"/>
        <end position="122"/>
    </location>
</feature>
<evidence type="ECO:0000256" key="7">
    <source>
        <dbReference type="ARBA" id="ARBA00022989"/>
    </source>
</evidence>
<dbReference type="GO" id="GO:0016020">
    <property type="term" value="C:membrane"/>
    <property type="evidence" value="ECO:0007669"/>
    <property type="project" value="InterPro"/>
</dbReference>
<evidence type="ECO:0000256" key="3">
    <source>
        <dbReference type="ARBA" id="ARBA00022692"/>
    </source>
</evidence>
<dbReference type="PROSITE" id="PS50929">
    <property type="entry name" value="ABC_TM1F"/>
    <property type="match status" value="1"/>
</dbReference>
<dbReference type="VEuPathDB" id="FungiDB:SDRG_10029"/>
<dbReference type="PANTHER" id="PTHR24223">
    <property type="entry name" value="ATP-BINDING CASSETTE SUB-FAMILY C"/>
    <property type="match status" value="1"/>
</dbReference>
<keyword evidence="7 10" id="KW-1133">Transmembrane helix</keyword>
<evidence type="ECO:0000313" key="13">
    <source>
        <dbReference type="Proteomes" id="UP000030762"/>
    </source>
</evidence>
<gene>
    <name evidence="12" type="ORF">SDRG_10029</name>
</gene>
<keyword evidence="3 10" id="KW-0812">Transmembrane</keyword>
<dbReference type="GO" id="GO:0005524">
    <property type="term" value="F:ATP binding"/>
    <property type="evidence" value="ECO:0007669"/>
    <property type="project" value="UniProtKB-KW"/>
</dbReference>
<dbReference type="InterPro" id="IPR011527">
    <property type="entry name" value="ABC1_TM_dom"/>
</dbReference>
<name>T0QC37_SAPDV</name>
<evidence type="ECO:0000256" key="8">
    <source>
        <dbReference type="ARBA" id="ARBA00023136"/>
    </source>
</evidence>
<dbReference type="STRING" id="1156394.T0QC37"/>
<dbReference type="PANTHER" id="PTHR24223:SF443">
    <property type="entry name" value="MULTIDRUG-RESISTANCE LIKE PROTEIN 1, ISOFORM I"/>
    <property type="match status" value="1"/>
</dbReference>
<feature type="transmembrane region" description="Helical" evidence="10">
    <location>
        <begin position="331"/>
        <end position="355"/>
    </location>
</feature>
<evidence type="ECO:0000256" key="4">
    <source>
        <dbReference type="ARBA" id="ARBA00022737"/>
    </source>
</evidence>
<dbReference type="AlphaFoldDB" id="T0QC37"/>
<dbReference type="Gene3D" id="3.40.50.300">
    <property type="entry name" value="P-loop containing nucleotide triphosphate hydrolases"/>
    <property type="match status" value="1"/>
</dbReference>
<feature type="transmembrane region" description="Helical" evidence="10">
    <location>
        <begin position="221"/>
        <end position="241"/>
    </location>
</feature>
<comment type="subcellular location">
    <subcellularLocation>
        <location evidence="1">Endomembrane system</location>
        <topology evidence="1">Multi-pass membrane protein</topology>
    </subcellularLocation>
</comment>
<evidence type="ECO:0000256" key="2">
    <source>
        <dbReference type="ARBA" id="ARBA00022448"/>
    </source>
</evidence>
<dbReference type="InterPro" id="IPR050173">
    <property type="entry name" value="ABC_transporter_C-like"/>
</dbReference>
<keyword evidence="8 10" id="KW-0472">Membrane</keyword>
<feature type="transmembrane region" description="Helical" evidence="10">
    <location>
        <begin position="247"/>
        <end position="266"/>
    </location>
</feature>
<organism evidence="12 13">
    <name type="scientific">Saprolegnia diclina (strain VS20)</name>
    <dbReference type="NCBI Taxonomy" id="1156394"/>
    <lineage>
        <taxon>Eukaryota</taxon>
        <taxon>Sar</taxon>
        <taxon>Stramenopiles</taxon>
        <taxon>Oomycota</taxon>
        <taxon>Saprolegniomycetes</taxon>
        <taxon>Saprolegniales</taxon>
        <taxon>Saprolegniaceae</taxon>
        <taxon>Saprolegnia</taxon>
    </lineage>
</organism>
<evidence type="ECO:0000256" key="10">
    <source>
        <dbReference type="SAM" id="Phobius"/>
    </source>
</evidence>
<reference evidence="12 13" key="1">
    <citation type="submission" date="2012-04" db="EMBL/GenBank/DDBJ databases">
        <title>The Genome Sequence of Saprolegnia declina VS20.</title>
        <authorList>
            <consortium name="The Broad Institute Genome Sequencing Platform"/>
            <person name="Russ C."/>
            <person name="Nusbaum C."/>
            <person name="Tyler B."/>
            <person name="van West P."/>
            <person name="Dieguez-Uribeondo J."/>
            <person name="de Bruijn I."/>
            <person name="Tripathy S."/>
            <person name="Jiang R."/>
            <person name="Young S.K."/>
            <person name="Zeng Q."/>
            <person name="Gargeya S."/>
            <person name="Fitzgerald M."/>
            <person name="Haas B."/>
            <person name="Abouelleil A."/>
            <person name="Alvarado L."/>
            <person name="Arachchi H.M."/>
            <person name="Berlin A."/>
            <person name="Chapman S.B."/>
            <person name="Goldberg J."/>
            <person name="Griggs A."/>
            <person name="Gujja S."/>
            <person name="Hansen M."/>
            <person name="Howarth C."/>
            <person name="Imamovic A."/>
            <person name="Larimer J."/>
            <person name="McCowen C."/>
            <person name="Montmayeur A."/>
            <person name="Murphy C."/>
            <person name="Neiman D."/>
            <person name="Pearson M."/>
            <person name="Priest M."/>
            <person name="Roberts A."/>
            <person name="Saif S."/>
            <person name="Shea T."/>
            <person name="Sisk P."/>
            <person name="Sykes S."/>
            <person name="Wortman J."/>
            <person name="Nusbaum C."/>
            <person name="Birren B."/>
        </authorList>
    </citation>
    <scope>NUCLEOTIDE SEQUENCE [LARGE SCALE GENOMIC DNA]</scope>
    <source>
        <strain evidence="12 13">VS20</strain>
    </source>
</reference>
<feature type="region of interest" description="Disordered" evidence="9">
    <location>
        <begin position="1"/>
        <end position="25"/>
    </location>
</feature>
<feature type="transmembrane region" description="Helical" evidence="10">
    <location>
        <begin position="367"/>
        <end position="388"/>
    </location>
</feature>
<dbReference type="InterPro" id="IPR027417">
    <property type="entry name" value="P-loop_NTPase"/>
</dbReference>
<proteinExistence type="predicted"/>
<evidence type="ECO:0000256" key="1">
    <source>
        <dbReference type="ARBA" id="ARBA00004127"/>
    </source>
</evidence>
<dbReference type="Gene3D" id="1.20.1560.10">
    <property type="entry name" value="ABC transporter type 1, transmembrane domain"/>
    <property type="match status" value="1"/>
</dbReference>
<feature type="domain" description="ABC transmembrane type-1" evidence="11">
    <location>
        <begin position="111"/>
        <end position="390"/>
    </location>
</feature>
<dbReference type="InterPro" id="IPR044746">
    <property type="entry name" value="ABCC_6TM_D1"/>
</dbReference>
<keyword evidence="6" id="KW-0067">ATP-binding</keyword>
<dbReference type="SUPFAM" id="SSF90123">
    <property type="entry name" value="ABC transporter transmembrane region"/>
    <property type="match status" value="1"/>
</dbReference>
<evidence type="ECO:0000259" key="11">
    <source>
        <dbReference type="PROSITE" id="PS50929"/>
    </source>
</evidence>